<accession>A0A1H8WXW8</accession>
<evidence type="ECO:0000313" key="1">
    <source>
        <dbReference type="EMBL" id="SEP32343.1"/>
    </source>
</evidence>
<evidence type="ECO:0000313" key="2">
    <source>
        <dbReference type="Proteomes" id="UP000199126"/>
    </source>
</evidence>
<dbReference type="AlphaFoldDB" id="A0A1H8WXW8"/>
<name>A0A1H8WXW8_9EURY</name>
<protein>
    <submittedName>
        <fullName evidence="1">Uncharacterized protein</fullName>
    </submittedName>
</protein>
<dbReference type="Proteomes" id="UP000199126">
    <property type="component" value="Unassembled WGS sequence"/>
</dbReference>
<reference evidence="2" key="1">
    <citation type="submission" date="2016-10" db="EMBL/GenBank/DDBJ databases">
        <authorList>
            <person name="Varghese N."/>
            <person name="Submissions S."/>
        </authorList>
    </citation>
    <scope>NUCLEOTIDE SEQUENCE [LARGE SCALE GENOMIC DNA]</scope>
    <source>
        <strain evidence="2">CGMCC 1.10121</strain>
    </source>
</reference>
<keyword evidence="2" id="KW-1185">Reference proteome</keyword>
<sequence length="361" mass="40516">MGKSTRRRFLNNIGTTAAASVVGASTATATDGQPDGVWRFDVRTLPKSIAYLSDPRGRQREAWKLARTVHQLEQDTTDALGEYSPGNIASAVKQSSAGRTDLRSFSRLVEVLHENNLAGIVDESLLNSIGKRADVVVRYAPLIGSVNNVLDKAEAFATAINGDRRNEYLEFVLSIACLCLEAGLMWVGVPYKLAWKGTHRIFFARSGTIFRLGRYGGNRFVAFFMSEVHWELREALFDDVVTTERAQWVVEQVNRHRETPTFTNMRADVESLVQSSPRLSTQDFRDYEFAKRYADDVENTGTEILGELIESMPKGWSMNSKPTSESLVLKCLVERKTASGWDQLFTLSRCQNLVLELRRCS</sequence>
<dbReference type="OrthoDB" id="338099at2157"/>
<dbReference type="PROSITE" id="PS51318">
    <property type="entry name" value="TAT"/>
    <property type="match status" value="1"/>
</dbReference>
<dbReference type="RefSeq" id="WP_139246832.1">
    <property type="nucleotide sequence ID" value="NZ_FODV01000052.1"/>
</dbReference>
<proteinExistence type="predicted"/>
<dbReference type="EMBL" id="FODV01000052">
    <property type="protein sequence ID" value="SEP32343.1"/>
    <property type="molecule type" value="Genomic_DNA"/>
</dbReference>
<gene>
    <name evidence="1" type="ORF">SAMN04487948_1521</name>
</gene>
<dbReference type="InterPro" id="IPR006311">
    <property type="entry name" value="TAT_signal"/>
</dbReference>
<organism evidence="1 2">
    <name type="scientific">Halogranum amylolyticum</name>
    <dbReference type="NCBI Taxonomy" id="660520"/>
    <lineage>
        <taxon>Archaea</taxon>
        <taxon>Methanobacteriati</taxon>
        <taxon>Methanobacteriota</taxon>
        <taxon>Stenosarchaea group</taxon>
        <taxon>Halobacteria</taxon>
        <taxon>Halobacteriales</taxon>
        <taxon>Haloferacaceae</taxon>
    </lineage>
</organism>
<feature type="non-terminal residue" evidence="1">
    <location>
        <position position="361"/>
    </location>
</feature>